<evidence type="ECO:0000256" key="1">
    <source>
        <dbReference type="ARBA" id="ARBA00004613"/>
    </source>
</evidence>
<dbReference type="EMBL" id="JAOQNS010000002">
    <property type="protein sequence ID" value="MCW2306693.1"/>
    <property type="molecule type" value="Genomic_DNA"/>
</dbReference>
<protein>
    <submittedName>
        <fullName evidence="4">Ca2+-binding RTX toxin-like protein</fullName>
    </submittedName>
</protein>
<feature type="compositionally biased region" description="Polar residues" evidence="3">
    <location>
        <begin position="467"/>
        <end position="478"/>
    </location>
</feature>
<feature type="region of interest" description="Disordered" evidence="3">
    <location>
        <begin position="617"/>
        <end position="658"/>
    </location>
</feature>
<feature type="compositionally biased region" description="Gly residues" evidence="3">
    <location>
        <begin position="617"/>
        <end position="630"/>
    </location>
</feature>
<dbReference type="InterPro" id="IPR050557">
    <property type="entry name" value="RTX_toxin/Mannuronan_C5-epim"/>
</dbReference>
<feature type="region of interest" description="Disordered" evidence="3">
    <location>
        <begin position="428"/>
        <end position="484"/>
    </location>
</feature>
<feature type="compositionally biased region" description="Low complexity" evidence="3">
    <location>
        <begin position="517"/>
        <end position="526"/>
    </location>
</feature>
<dbReference type="InterPro" id="IPR011049">
    <property type="entry name" value="Serralysin-like_metalloprot_C"/>
</dbReference>
<dbReference type="PRINTS" id="PR00313">
    <property type="entry name" value="CABNDNGRPT"/>
</dbReference>
<proteinExistence type="predicted"/>
<organism evidence="4 5">
    <name type="scientific">Rhodobium gokarnense</name>
    <dbReference type="NCBI Taxonomy" id="364296"/>
    <lineage>
        <taxon>Bacteria</taxon>
        <taxon>Pseudomonadati</taxon>
        <taxon>Pseudomonadota</taxon>
        <taxon>Alphaproteobacteria</taxon>
        <taxon>Hyphomicrobiales</taxon>
        <taxon>Rhodobiaceae</taxon>
        <taxon>Rhodobium</taxon>
    </lineage>
</organism>
<accession>A0ABT3H8I4</accession>
<feature type="compositionally biased region" description="Gly residues" evidence="3">
    <location>
        <begin position="536"/>
        <end position="548"/>
    </location>
</feature>
<dbReference type="InterPro" id="IPR018511">
    <property type="entry name" value="Hemolysin-typ_Ca-bd_CS"/>
</dbReference>
<name>A0ABT3H8I4_9HYPH</name>
<evidence type="ECO:0000313" key="4">
    <source>
        <dbReference type="EMBL" id="MCW2306693.1"/>
    </source>
</evidence>
<dbReference type="Pfam" id="PF00353">
    <property type="entry name" value="HemolysinCabind"/>
    <property type="match status" value="8"/>
</dbReference>
<evidence type="ECO:0000256" key="2">
    <source>
        <dbReference type="ARBA" id="ARBA00022525"/>
    </source>
</evidence>
<keyword evidence="2" id="KW-0964">Secreted</keyword>
<evidence type="ECO:0000313" key="5">
    <source>
        <dbReference type="Proteomes" id="UP001209755"/>
    </source>
</evidence>
<keyword evidence="5" id="KW-1185">Reference proteome</keyword>
<dbReference type="SUPFAM" id="SSF51120">
    <property type="entry name" value="beta-Roll"/>
    <property type="match status" value="5"/>
</dbReference>
<feature type="compositionally biased region" description="Gly residues" evidence="3">
    <location>
        <begin position="752"/>
        <end position="765"/>
    </location>
</feature>
<comment type="caution">
    <text evidence="4">The sequence shown here is derived from an EMBL/GenBank/DDBJ whole genome shotgun (WGS) entry which is preliminary data.</text>
</comment>
<dbReference type="RefSeq" id="WP_264600351.1">
    <property type="nucleotide sequence ID" value="NZ_JAOQNS010000002.1"/>
</dbReference>
<evidence type="ECO:0000256" key="3">
    <source>
        <dbReference type="SAM" id="MobiDB-lite"/>
    </source>
</evidence>
<reference evidence="5" key="1">
    <citation type="submission" date="2023-07" db="EMBL/GenBank/DDBJ databases">
        <title>Genome sequencing of Purple Non-Sulfur Bacteria from various extreme environments.</title>
        <authorList>
            <person name="Mayer M."/>
        </authorList>
    </citation>
    <scope>NUCLEOTIDE SEQUENCE [LARGE SCALE GENOMIC DNA]</scope>
    <source>
        <strain evidence="5">DSM 17935</strain>
    </source>
</reference>
<dbReference type="Proteomes" id="UP001209755">
    <property type="component" value="Unassembled WGS sequence"/>
</dbReference>
<dbReference type="Gene3D" id="2.150.10.10">
    <property type="entry name" value="Serralysin-like metalloprotease, C-terminal"/>
    <property type="match status" value="5"/>
</dbReference>
<feature type="region of interest" description="Disordered" evidence="3">
    <location>
        <begin position="510"/>
        <end position="551"/>
    </location>
</feature>
<dbReference type="PROSITE" id="PS00330">
    <property type="entry name" value="HEMOLYSIN_CALCIUM"/>
    <property type="match status" value="3"/>
</dbReference>
<dbReference type="SUPFAM" id="SSF69304">
    <property type="entry name" value="Tricorn protease N-terminal domain"/>
    <property type="match status" value="1"/>
</dbReference>
<dbReference type="PANTHER" id="PTHR38340">
    <property type="entry name" value="S-LAYER PROTEIN"/>
    <property type="match status" value="1"/>
</dbReference>
<feature type="region of interest" description="Disordered" evidence="3">
    <location>
        <begin position="735"/>
        <end position="766"/>
    </location>
</feature>
<comment type="subcellular location">
    <subcellularLocation>
        <location evidence="1">Secreted</location>
    </subcellularLocation>
</comment>
<gene>
    <name evidence="4" type="ORF">M2319_001012</name>
</gene>
<sequence length="884" mass="88972">MATPTEWLAEFQVNTGTAATGDQDQPQIVGLSNGRFLVAWQEATEGVASSAGPDIVAKIFDAEGNVAVDSFQMNALRAFDDESDFDIAADSLGGWVATYVDHDSVDTDETSIVWEMFYQTGAFRAANEVAIETAAADSLSNPQIALDLTTNDFVVTYTDLASGDTNVSAVLVDMTTPGGGTFTQSAEFDAAQNAADVQDLGDIAVLADGNYVSVYRDFDGPATSLDIRVFQPDGTLVNERENIAIGNEGTPHIASLANGGAVAVWTDGANNGDIVARVMNADASVLQSQITVASTAAVEDEPDVIALPDGGFVVVWNDESVGQRAQAYNADGTTNGAVFNPATGSTGETDISVTADGRLLFTWSEGGEIFASIWDPRGDTIEISDFQTGATNFLQTTDAVARRQGGTINGDGNANVLTGLEGEDTLNGAGGDDTLIGGDSNDYLDGGGGDDDMSGGGGDDIYDVDSTGDTVTEQSGEGTDTVRASADFTLSDNIENLILQGSANISGTGNGQANEITGNSGSNTLNGGAGNDTVDGGSGADTMGGGTGNDTYIVDNAGDRIVENGGAGDDTVRSSVSQALSAGVEDLLLLGGNDLNGTGNGLANVIAGQSGDNELAGGSGGDSVLGGGGNDTLAGNAGDDELSGGTANDRLFGGGNDDTLAGNDGRDLMFGNDGNDRLFGGGGNDTLAGNDGRDLLFGNGGNDQLFGGGGNDTLAGNDGNDTLYGGTGSDQLFGGGGNDTLAGNDGNDKLSGGTGNDQLFGGGGNDTLAGNDGNDLLFGNDGNDRLFGGGGSDTLAGNDGDDLLVGNGGNDRFYGGVGDDTIQGGDGTDIAGYGGSIDHFEVTRTGADSYDITDTTGNLGTDHLVGIEKISIGGHVWNIDALLT</sequence>
<dbReference type="PANTHER" id="PTHR38340:SF1">
    <property type="entry name" value="S-LAYER PROTEIN"/>
    <property type="match status" value="1"/>
</dbReference>
<dbReference type="InterPro" id="IPR001343">
    <property type="entry name" value="Hemolysn_Ca-bd"/>
</dbReference>